<dbReference type="RefSeq" id="WP_269878079.1">
    <property type="nucleotide sequence ID" value="NZ_JAPZVM010000006.1"/>
</dbReference>
<sequence>MRTVIYIFFPLFLFCATNLNAQRQIQIDTLSFCYFNGITGQTQTISKYQITNKSNEDYLTWISLLSINKKSNSELVHDFFKKKKGDFSFIEMMFEDLSDEHLMNVGYSFIKKIAPGKTFSYFIAQTDRKSKFYQERIVLMRKREVEQYLRIQIDEKYFFKLPSIFLVEQ</sequence>
<name>A0ABT4PID3_9BACT</name>
<keyword evidence="3" id="KW-1185">Reference proteome</keyword>
<keyword evidence="1" id="KW-0732">Signal</keyword>
<protein>
    <submittedName>
        <fullName evidence="2">Uncharacterized protein</fullName>
    </submittedName>
</protein>
<feature type="signal peptide" evidence="1">
    <location>
        <begin position="1"/>
        <end position="21"/>
    </location>
</feature>
<evidence type="ECO:0000256" key="1">
    <source>
        <dbReference type="SAM" id="SignalP"/>
    </source>
</evidence>
<proteinExistence type="predicted"/>
<dbReference type="EMBL" id="JAPZVM010000006">
    <property type="protein sequence ID" value="MCZ8372820.1"/>
    <property type="molecule type" value="Genomic_DNA"/>
</dbReference>
<accession>A0ABT4PID3</accession>
<evidence type="ECO:0000313" key="3">
    <source>
        <dbReference type="Proteomes" id="UP001141933"/>
    </source>
</evidence>
<feature type="chain" id="PRO_5046353833" evidence="1">
    <location>
        <begin position="22"/>
        <end position="169"/>
    </location>
</feature>
<organism evidence="2 3">
    <name type="scientific">Phocaeicola acetigenes</name>
    <dbReference type="NCBI Taxonomy" id="3016083"/>
    <lineage>
        <taxon>Bacteria</taxon>
        <taxon>Pseudomonadati</taxon>
        <taxon>Bacteroidota</taxon>
        <taxon>Bacteroidia</taxon>
        <taxon>Bacteroidales</taxon>
        <taxon>Bacteroidaceae</taxon>
        <taxon>Phocaeicola</taxon>
    </lineage>
</organism>
<comment type="caution">
    <text evidence="2">The sequence shown here is derived from an EMBL/GenBank/DDBJ whole genome shotgun (WGS) entry which is preliminary data.</text>
</comment>
<reference evidence="2" key="1">
    <citation type="submission" date="2022-12" db="EMBL/GenBank/DDBJ databases">
        <title>Phocaeicola acetigenes sp. nov., isolated feces from a healthy human.</title>
        <authorList>
            <person name="Do H."/>
            <person name="Ha Y.B."/>
            <person name="Kim J.-S."/>
            <person name="Suh M.K."/>
            <person name="Kim H.S."/>
            <person name="Lee J.-S."/>
        </authorList>
    </citation>
    <scope>NUCLEOTIDE SEQUENCE</scope>
    <source>
        <strain evidence="2">KGMB11183</strain>
    </source>
</reference>
<gene>
    <name evidence="2" type="ORF">O6P32_08890</name>
</gene>
<evidence type="ECO:0000313" key="2">
    <source>
        <dbReference type="EMBL" id="MCZ8372820.1"/>
    </source>
</evidence>
<dbReference type="Proteomes" id="UP001141933">
    <property type="component" value="Unassembled WGS sequence"/>
</dbReference>